<dbReference type="Pfam" id="PF04134">
    <property type="entry name" value="DCC1-like"/>
    <property type="match status" value="1"/>
</dbReference>
<reference evidence="2" key="1">
    <citation type="journal article" date="2019" name="Nat. Commun.">
        <title>Expansion of phycobilisome linker gene families in mesophilic red algae.</title>
        <authorList>
            <person name="Lee J."/>
            <person name="Kim D."/>
            <person name="Bhattacharya D."/>
            <person name="Yoon H.S."/>
        </authorList>
    </citation>
    <scope>NUCLEOTIDE SEQUENCE [LARGE SCALE GENOMIC DNA]</scope>
    <source>
        <strain evidence="2">CCMP 1328</strain>
    </source>
</reference>
<dbReference type="PANTHER" id="PTHR34290:SF2">
    <property type="entry name" value="OS04G0668800 PROTEIN"/>
    <property type="match status" value="1"/>
</dbReference>
<sequence>MKLREGMMAFVTGSAAVRRQLNGVASHTAVSAYGAARRDFKGVPRREHRLVLNMTGWKPVRALARPLTVRRMASLAETDTKRPAVAERNDSEWKVRLLYDSECVLCMREVNFLQRRDVNNHILFVDIASDSYSPEDNAGLSYELAMRRIHGILRDGTVLEGVPVFRKVYEEIGLGYVYAITKIPLFGFLAAKLYDVWADYRLRFTGRKDLADLVREREQRLKDASCEEECIVPAEK</sequence>
<proteinExistence type="predicted"/>
<keyword evidence="2" id="KW-1185">Reference proteome</keyword>
<dbReference type="AlphaFoldDB" id="A0A5J4YZI1"/>
<dbReference type="PANTHER" id="PTHR34290">
    <property type="entry name" value="SI:CH73-390P7.2"/>
    <property type="match status" value="1"/>
</dbReference>
<evidence type="ECO:0000313" key="1">
    <source>
        <dbReference type="EMBL" id="KAA8497049.1"/>
    </source>
</evidence>
<comment type="caution">
    <text evidence="1">The sequence shown here is derived from an EMBL/GenBank/DDBJ whole genome shotgun (WGS) entry which is preliminary data.</text>
</comment>
<protein>
    <recommendedName>
        <fullName evidence="3">Thiol-disulfide oxidoreductase DCC</fullName>
    </recommendedName>
</protein>
<evidence type="ECO:0008006" key="3">
    <source>
        <dbReference type="Google" id="ProtNLM"/>
    </source>
</evidence>
<evidence type="ECO:0000313" key="2">
    <source>
        <dbReference type="Proteomes" id="UP000324585"/>
    </source>
</evidence>
<dbReference type="OrthoDB" id="441708at2759"/>
<dbReference type="Proteomes" id="UP000324585">
    <property type="component" value="Unassembled WGS sequence"/>
</dbReference>
<dbReference type="EMBL" id="VRMN01000002">
    <property type="protein sequence ID" value="KAA8497049.1"/>
    <property type="molecule type" value="Genomic_DNA"/>
</dbReference>
<dbReference type="GO" id="GO:0015035">
    <property type="term" value="F:protein-disulfide reductase activity"/>
    <property type="evidence" value="ECO:0007669"/>
    <property type="project" value="InterPro"/>
</dbReference>
<name>A0A5J4YZI1_PORPP</name>
<dbReference type="InterPro" id="IPR007263">
    <property type="entry name" value="DCC1-like"/>
</dbReference>
<organism evidence="1 2">
    <name type="scientific">Porphyridium purpureum</name>
    <name type="common">Red alga</name>
    <name type="synonym">Porphyridium cruentum</name>
    <dbReference type="NCBI Taxonomy" id="35688"/>
    <lineage>
        <taxon>Eukaryota</taxon>
        <taxon>Rhodophyta</taxon>
        <taxon>Bangiophyceae</taxon>
        <taxon>Porphyridiales</taxon>
        <taxon>Porphyridiaceae</taxon>
        <taxon>Porphyridium</taxon>
    </lineage>
</organism>
<gene>
    <name evidence="1" type="ORF">FVE85_0778</name>
</gene>
<accession>A0A5J4YZI1</accession>
<dbReference type="InterPro" id="IPR044691">
    <property type="entry name" value="DCC1_Trx"/>
</dbReference>